<keyword evidence="2" id="KW-1185">Reference proteome</keyword>
<accession>A0A916JEF8</accession>
<evidence type="ECO:0000313" key="2">
    <source>
        <dbReference type="Proteomes" id="UP000680038"/>
    </source>
</evidence>
<protein>
    <submittedName>
        <fullName evidence="1">Uncharacterized protein</fullName>
    </submittedName>
</protein>
<organism evidence="1 2">
    <name type="scientific">Dyadobacter helix</name>
    <dbReference type="NCBI Taxonomy" id="2822344"/>
    <lineage>
        <taxon>Bacteria</taxon>
        <taxon>Pseudomonadati</taxon>
        <taxon>Bacteroidota</taxon>
        <taxon>Cytophagia</taxon>
        <taxon>Cytophagales</taxon>
        <taxon>Spirosomataceae</taxon>
        <taxon>Dyadobacter</taxon>
    </lineage>
</organism>
<dbReference type="EMBL" id="CAJRAF010000002">
    <property type="protein sequence ID" value="CAG5009182.1"/>
    <property type="molecule type" value="Genomic_DNA"/>
</dbReference>
<dbReference type="Proteomes" id="UP000680038">
    <property type="component" value="Unassembled WGS sequence"/>
</dbReference>
<name>A0A916JEF8_9BACT</name>
<evidence type="ECO:0000313" key="1">
    <source>
        <dbReference type="EMBL" id="CAG5009182.1"/>
    </source>
</evidence>
<proteinExistence type="predicted"/>
<comment type="caution">
    <text evidence="1">The sequence shown here is derived from an EMBL/GenBank/DDBJ whole genome shotgun (WGS) entry which is preliminary data.</text>
</comment>
<reference evidence="1" key="1">
    <citation type="submission" date="2021-04" db="EMBL/GenBank/DDBJ databases">
        <authorList>
            <person name="Rodrigo-Torres L."/>
            <person name="Arahal R. D."/>
            <person name="Lucena T."/>
        </authorList>
    </citation>
    <scope>NUCLEOTIDE SEQUENCE</scope>
    <source>
        <strain evidence="1">CECT 9275</strain>
    </source>
</reference>
<gene>
    <name evidence="1" type="ORF">DYBT9275_04440</name>
</gene>
<dbReference type="AlphaFoldDB" id="A0A916JEF8"/>
<sequence length="56" mass="6299">MCGVGISVSNSFNDCLTTQPTFTLMCFQKYCKTNIKQLYKTSNYAPNPVQKSDEPL</sequence>